<accession>A0A1H1AP46</accession>
<dbReference type="EMBL" id="VFES01000009">
    <property type="protein sequence ID" value="TWR65451.1"/>
    <property type="molecule type" value="Genomic_DNA"/>
</dbReference>
<dbReference type="EMBL" id="FNKM01000002">
    <property type="protein sequence ID" value="SDQ41394.1"/>
    <property type="molecule type" value="Genomic_DNA"/>
</dbReference>
<sequence>MRLASTKTAAVLCGGLLMALSVPASAAVDAKLLDMLKANGQITASQYTELQNELAKDQKEQQIARQAQQETNEQIAATAKKTNELSSFDQKLAWAAKTQFKGDVRMRHETIKVEGENGVTRAGVTGRDKDRERIRARLGAYTEINPQVDTGIRIATGGGSDARSTNQDLDGYFDKKSIWLDLGYIDYHPDQIKNLHIIGGKMLQPWVNMGDVIWDSDINPEGLALTYKYPLGGSAELFGSLGNYNLKDNVDGDGVQYRHDLRLTTGQLGTRFSVTDNLKMTLGGSVYAYQNDEDSRASGTSTPNVLATNGNTPNGEFRLYEGFGQVDIGGLAVPLSFYGQYVKNNDAIDDADTAWLLGAKSKVFGFNLDYNYRDVQKNAVVGAFTDSDFGGGFTGSRGHKFKVGYDIDKNFAVGATYFLTKTDTYSRTLVDGSAKANTFQLDAEAKF</sequence>
<evidence type="ECO:0000313" key="5">
    <source>
        <dbReference type="Proteomes" id="UP000317267"/>
    </source>
</evidence>
<dbReference type="OrthoDB" id="5372286at2"/>
<dbReference type="Pfam" id="PF16930">
    <property type="entry name" value="Porin_5"/>
    <property type="match status" value="2"/>
</dbReference>
<protein>
    <submittedName>
        <fullName evidence="2">Porin</fullName>
    </submittedName>
</protein>
<dbReference type="Proteomes" id="UP000317267">
    <property type="component" value="Unassembled WGS sequence"/>
</dbReference>
<keyword evidence="1" id="KW-0732">Signal</keyword>
<name>A0A1H1AP46_9PSED</name>
<feature type="signal peptide" evidence="1">
    <location>
        <begin position="1"/>
        <end position="26"/>
    </location>
</feature>
<evidence type="ECO:0000313" key="4">
    <source>
        <dbReference type="Proteomes" id="UP000198740"/>
    </source>
</evidence>
<dbReference type="SUPFAM" id="SSF56935">
    <property type="entry name" value="Porins"/>
    <property type="match status" value="1"/>
</dbReference>
<proteinExistence type="predicted"/>
<dbReference type="Proteomes" id="UP000198740">
    <property type="component" value="Unassembled WGS sequence"/>
</dbReference>
<dbReference type="AlphaFoldDB" id="A0A1H1AP46"/>
<reference evidence="2 4" key="1">
    <citation type="submission" date="2016-10" db="EMBL/GenBank/DDBJ databases">
        <authorList>
            <person name="Varghese N."/>
            <person name="Submissions S."/>
        </authorList>
    </citation>
    <scope>NUCLEOTIDE SEQUENCE [LARGE SCALE GENOMIC DNA]</scope>
    <source>
        <strain evidence="2 4">BS2976</strain>
    </source>
</reference>
<dbReference type="InterPro" id="IPR032638">
    <property type="entry name" value="Porin_5"/>
</dbReference>
<keyword evidence="4" id="KW-1185">Reference proteome</keyword>
<organism evidence="3 5">
    <name type="scientific">Pseudomonas grimontii</name>
    <dbReference type="NCBI Taxonomy" id="129847"/>
    <lineage>
        <taxon>Bacteria</taxon>
        <taxon>Pseudomonadati</taxon>
        <taxon>Pseudomonadota</taxon>
        <taxon>Gammaproteobacteria</taxon>
        <taxon>Pseudomonadales</taxon>
        <taxon>Pseudomonadaceae</taxon>
        <taxon>Pseudomonas</taxon>
    </lineage>
</organism>
<evidence type="ECO:0000313" key="3">
    <source>
        <dbReference type="EMBL" id="TWR65451.1"/>
    </source>
</evidence>
<gene>
    <name evidence="3" type="ORF">FIV39_16285</name>
    <name evidence="2" type="ORF">SAMN04490186_0402</name>
</gene>
<reference evidence="3 5" key="2">
    <citation type="submission" date="2019-06" db="EMBL/GenBank/DDBJ databases">
        <title>Pseudomonas bimorpha sp. nov. isolated from bovine raw milk and skim milk concentrate.</title>
        <authorList>
            <person name="Hofmann K."/>
            <person name="Huptas C."/>
            <person name="Doll E."/>
            <person name="Scherer S."/>
            <person name="Wenning M."/>
        </authorList>
    </citation>
    <scope>NUCLEOTIDE SEQUENCE [LARGE SCALE GENOMIC DNA]</scope>
    <source>
        <strain evidence="3 5">DSM 17515</strain>
    </source>
</reference>
<dbReference type="RefSeq" id="WP_090400200.1">
    <property type="nucleotide sequence ID" value="NZ_CAUSAB010000024.1"/>
</dbReference>
<evidence type="ECO:0000256" key="1">
    <source>
        <dbReference type="SAM" id="SignalP"/>
    </source>
</evidence>
<evidence type="ECO:0000313" key="2">
    <source>
        <dbReference type="EMBL" id="SDQ41394.1"/>
    </source>
</evidence>
<comment type="caution">
    <text evidence="3">The sequence shown here is derived from an EMBL/GenBank/DDBJ whole genome shotgun (WGS) entry which is preliminary data.</text>
</comment>
<feature type="chain" id="PRO_5044371138" evidence="1">
    <location>
        <begin position="27"/>
        <end position="447"/>
    </location>
</feature>